<proteinExistence type="predicted"/>
<keyword evidence="3" id="KW-1185">Reference proteome</keyword>
<accession>A0ABD2WCU8</accession>
<evidence type="ECO:0000313" key="3">
    <source>
        <dbReference type="Proteomes" id="UP001627154"/>
    </source>
</evidence>
<evidence type="ECO:0000313" key="2">
    <source>
        <dbReference type="EMBL" id="KAL3390818.1"/>
    </source>
</evidence>
<comment type="caution">
    <text evidence="2">The sequence shown here is derived from an EMBL/GenBank/DDBJ whole genome shotgun (WGS) entry which is preliminary data.</text>
</comment>
<feature type="region of interest" description="Disordered" evidence="1">
    <location>
        <begin position="50"/>
        <end position="79"/>
    </location>
</feature>
<name>A0ABD2WCU8_9HYME</name>
<sequence>MYPRRSSDRSNQQNQIDSRASNRARSLRSTEEFDPKLRQVIIQQLMDEETAEKAKAKEMAINGSDEKKKEDPSKKSLQN</sequence>
<evidence type="ECO:0000256" key="1">
    <source>
        <dbReference type="SAM" id="MobiDB-lite"/>
    </source>
</evidence>
<protein>
    <submittedName>
        <fullName evidence="2">Uncharacterized protein</fullName>
    </submittedName>
</protein>
<reference evidence="2 3" key="1">
    <citation type="journal article" date="2024" name="bioRxiv">
        <title>A reference genome for Trichogramma kaykai: A tiny desert-dwelling parasitoid wasp with competing sex-ratio distorters.</title>
        <authorList>
            <person name="Culotta J."/>
            <person name="Lindsey A.R."/>
        </authorList>
    </citation>
    <scope>NUCLEOTIDE SEQUENCE [LARGE SCALE GENOMIC DNA]</scope>
    <source>
        <strain evidence="2 3">KSX58</strain>
    </source>
</reference>
<feature type="region of interest" description="Disordered" evidence="1">
    <location>
        <begin position="1"/>
        <end position="35"/>
    </location>
</feature>
<feature type="compositionally biased region" description="Basic and acidic residues" evidence="1">
    <location>
        <begin position="51"/>
        <end position="79"/>
    </location>
</feature>
<dbReference type="AlphaFoldDB" id="A0ABD2WCU8"/>
<gene>
    <name evidence="2" type="ORF">TKK_014288</name>
</gene>
<organism evidence="2 3">
    <name type="scientific">Trichogramma kaykai</name>
    <dbReference type="NCBI Taxonomy" id="54128"/>
    <lineage>
        <taxon>Eukaryota</taxon>
        <taxon>Metazoa</taxon>
        <taxon>Ecdysozoa</taxon>
        <taxon>Arthropoda</taxon>
        <taxon>Hexapoda</taxon>
        <taxon>Insecta</taxon>
        <taxon>Pterygota</taxon>
        <taxon>Neoptera</taxon>
        <taxon>Endopterygota</taxon>
        <taxon>Hymenoptera</taxon>
        <taxon>Apocrita</taxon>
        <taxon>Proctotrupomorpha</taxon>
        <taxon>Chalcidoidea</taxon>
        <taxon>Trichogrammatidae</taxon>
        <taxon>Trichogramma</taxon>
    </lineage>
</organism>
<dbReference type="Proteomes" id="UP001627154">
    <property type="component" value="Unassembled WGS sequence"/>
</dbReference>
<dbReference type="EMBL" id="JBJJXI010000114">
    <property type="protein sequence ID" value="KAL3390818.1"/>
    <property type="molecule type" value="Genomic_DNA"/>
</dbReference>